<feature type="transmembrane region" description="Helical" evidence="7">
    <location>
        <begin position="216"/>
        <end position="235"/>
    </location>
</feature>
<feature type="transmembrane region" description="Helical" evidence="7">
    <location>
        <begin position="281"/>
        <end position="298"/>
    </location>
</feature>
<feature type="transmembrane region" description="Helical" evidence="7">
    <location>
        <begin position="73"/>
        <end position="94"/>
    </location>
</feature>
<feature type="transmembrane region" description="Helical" evidence="7">
    <location>
        <begin position="187"/>
        <end position="204"/>
    </location>
</feature>
<comment type="caution">
    <text evidence="9">The sequence shown here is derived from an EMBL/GenBank/DDBJ whole genome shotgun (WGS) entry which is preliminary data.</text>
</comment>
<comment type="subcellular location">
    <subcellularLocation>
        <location evidence="1">Cell membrane</location>
        <topology evidence="1">Multi-pass membrane protein</topology>
    </subcellularLocation>
</comment>
<keyword evidence="6 7" id="KW-0472">Membrane</keyword>
<feature type="domain" description="Acyltransferase 3" evidence="8">
    <location>
        <begin position="5"/>
        <end position="327"/>
    </location>
</feature>
<dbReference type="GO" id="GO:0005886">
    <property type="term" value="C:plasma membrane"/>
    <property type="evidence" value="ECO:0007669"/>
    <property type="project" value="UniProtKB-SubCell"/>
</dbReference>
<dbReference type="InterPro" id="IPR002656">
    <property type="entry name" value="Acyl_transf_3_dom"/>
</dbReference>
<sequence length="338" mass="38372">MKQISSFEWGRIIALFAVIAIHAKPFMTMPIIDDLPWVGLLVNQISRFAVPLFFILAGFLVQPRLIAAPFQALKHYSFPLLKVWAAWSIIYLLIPFNLQTVAEKGYLAERTGYWNYLMQNPLNTLFEGGLVHLWYIPALLSAVAILATLISIKQEKYILPIALALYVFGLIAGSYEPIFGIESPLLTRNGPFFSTLIVALGFEIRRHKLTISQPIALSLLLGGMSLHLAEAYFFMSRGIDFNIHDFLVGTPIWVLGIFFLLQANPTFGDCPRVSRWSKDVLGVYLCHLLVIIYILNIARMLNIDDLIRDLTIIPLTFIISMILIWLIELTPLKRVLLR</sequence>
<evidence type="ECO:0000256" key="4">
    <source>
        <dbReference type="ARBA" id="ARBA00022692"/>
    </source>
</evidence>
<dbReference type="Proteomes" id="UP000240987">
    <property type="component" value="Unassembled WGS sequence"/>
</dbReference>
<dbReference type="RefSeq" id="WP_107242991.1">
    <property type="nucleotide sequence ID" value="NZ_PYMJ01000010.1"/>
</dbReference>
<gene>
    <name evidence="9" type="ORF">C9J12_12325</name>
</gene>
<comment type="similarity">
    <text evidence="2">Belongs to the acyltransferase 3 family.</text>
</comment>
<keyword evidence="10" id="KW-1185">Reference proteome</keyword>
<dbReference type="AlphaFoldDB" id="A0A2T3JHG7"/>
<keyword evidence="4 7" id="KW-0812">Transmembrane</keyword>
<feature type="transmembrane region" description="Helical" evidence="7">
    <location>
        <begin position="310"/>
        <end position="329"/>
    </location>
</feature>
<evidence type="ECO:0000313" key="9">
    <source>
        <dbReference type="EMBL" id="PSU48392.1"/>
    </source>
</evidence>
<dbReference type="EMBL" id="PYMJ01000010">
    <property type="protein sequence ID" value="PSU48392.1"/>
    <property type="molecule type" value="Genomic_DNA"/>
</dbReference>
<dbReference type="PANTHER" id="PTHR40074">
    <property type="entry name" value="O-ACETYLTRANSFERASE WECH"/>
    <property type="match status" value="1"/>
</dbReference>
<evidence type="ECO:0000313" key="10">
    <source>
        <dbReference type="Proteomes" id="UP000240987"/>
    </source>
</evidence>
<protein>
    <submittedName>
        <fullName evidence="9">Fucose 4-O-acetylase</fullName>
    </submittedName>
</protein>
<name>A0A2T3JHG7_9GAMM</name>
<keyword evidence="5 7" id="KW-1133">Transmembrane helix</keyword>
<dbReference type="GO" id="GO:0016413">
    <property type="term" value="F:O-acetyltransferase activity"/>
    <property type="evidence" value="ECO:0007669"/>
    <property type="project" value="TreeGrafter"/>
</dbReference>
<evidence type="ECO:0000256" key="2">
    <source>
        <dbReference type="ARBA" id="ARBA00007400"/>
    </source>
</evidence>
<proteinExistence type="inferred from homology"/>
<feature type="transmembrane region" description="Helical" evidence="7">
    <location>
        <begin position="157"/>
        <end position="175"/>
    </location>
</feature>
<keyword evidence="3" id="KW-1003">Cell membrane</keyword>
<organism evidence="9 10">
    <name type="scientific">Photobacterium frigidiphilum</name>
    <dbReference type="NCBI Taxonomy" id="264736"/>
    <lineage>
        <taxon>Bacteria</taxon>
        <taxon>Pseudomonadati</taxon>
        <taxon>Pseudomonadota</taxon>
        <taxon>Gammaproteobacteria</taxon>
        <taxon>Vibrionales</taxon>
        <taxon>Vibrionaceae</taxon>
        <taxon>Photobacterium</taxon>
    </lineage>
</organism>
<feature type="transmembrane region" description="Helical" evidence="7">
    <location>
        <begin position="241"/>
        <end position="261"/>
    </location>
</feature>
<feature type="transmembrane region" description="Helical" evidence="7">
    <location>
        <begin position="132"/>
        <end position="150"/>
    </location>
</feature>
<evidence type="ECO:0000256" key="1">
    <source>
        <dbReference type="ARBA" id="ARBA00004651"/>
    </source>
</evidence>
<accession>A0A2T3JHG7</accession>
<dbReference type="GO" id="GO:0009246">
    <property type="term" value="P:enterobacterial common antigen biosynthetic process"/>
    <property type="evidence" value="ECO:0007669"/>
    <property type="project" value="TreeGrafter"/>
</dbReference>
<feature type="transmembrane region" description="Helical" evidence="7">
    <location>
        <begin position="44"/>
        <end position="61"/>
    </location>
</feature>
<evidence type="ECO:0000259" key="8">
    <source>
        <dbReference type="Pfam" id="PF01757"/>
    </source>
</evidence>
<dbReference type="OrthoDB" id="1072135at2"/>
<reference evidence="9 10" key="1">
    <citation type="submission" date="2018-01" db="EMBL/GenBank/DDBJ databases">
        <title>Whole genome sequencing of Histamine producing bacteria.</title>
        <authorList>
            <person name="Butler K."/>
        </authorList>
    </citation>
    <scope>NUCLEOTIDE SEQUENCE [LARGE SCALE GENOMIC DNA]</scope>
    <source>
        <strain evidence="9 10">JCM 12947</strain>
    </source>
</reference>
<feature type="transmembrane region" description="Helical" evidence="7">
    <location>
        <begin position="12"/>
        <end position="32"/>
    </location>
</feature>
<evidence type="ECO:0000256" key="7">
    <source>
        <dbReference type="SAM" id="Phobius"/>
    </source>
</evidence>
<dbReference type="Pfam" id="PF01757">
    <property type="entry name" value="Acyl_transf_3"/>
    <property type="match status" value="1"/>
</dbReference>
<evidence type="ECO:0000256" key="6">
    <source>
        <dbReference type="ARBA" id="ARBA00023136"/>
    </source>
</evidence>
<dbReference type="PANTHER" id="PTHR40074:SF2">
    <property type="entry name" value="O-ACETYLTRANSFERASE WECH"/>
    <property type="match status" value="1"/>
</dbReference>
<evidence type="ECO:0000256" key="3">
    <source>
        <dbReference type="ARBA" id="ARBA00022475"/>
    </source>
</evidence>
<evidence type="ECO:0000256" key="5">
    <source>
        <dbReference type="ARBA" id="ARBA00022989"/>
    </source>
</evidence>